<dbReference type="Proteomes" id="UP001432099">
    <property type="component" value="Chromosome"/>
</dbReference>
<protein>
    <submittedName>
        <fullName evidence="6">2-dehydro-3-deoxyphosphooctonate aldolase</fullName>
    </submittedName>
</protein>
<sequence length="210" mass="22902">MNIIDHLHSNYLFAVIRGTSETDAIEISKAAIMGGIKNIEITFTTPNAQVAISGLRSLIKDRDVFVGAGTVMTVENAKLAINSGAEFIISPHFSLKIAEFCQEHKVPYFPGCATITEICNALDHGIEVVKLFPGGILGPDFIRDVRGPLPDVRLMPSGGVSLENMQLWYQSGAWGIAIGSSLTENIKLGGYESVYRVAKTFVEKYRELLN</sequence>
<evidence type="ECO:0000256" key="5">
    <source>
        <dbReference type="ARBA" id="ARBA00023277"/>
    </source>
</evidence>
<evidence type="ECO:0000313" key="6">
    <source>
        <dbReference type="EMBL" id="BEH90017.1"/>
    </source>
</evidence>
<dbReference type="SUPFAM" id="SSF51569">
    <property type="entry name" value="Aldolase"/>
    <property type="match status" value="1"/>
</dbReference>
<gene>
    <name evidence="6" type="primary">eda-1</name>
    <name evidence="6" type="ORF">T23_01190</name>
</gene>
<dbReference type="EMBL" id="AP028127">
    <property type="protein sequence ID" value="BEH90017.1"/>
    <property type="molecule type" value="Genomic_DNA"/>
</dbReference>
<comment type="subunit">
    <text evidence="3">Homotrimer.</text>
</comment>
<evidence type="ECO:0000256" key="2">
    <source>
        <dbReference type="ARBA" id="ARBA00006906"/>
    </source>
</evidence>
<evidence type="ECO:0000313" key="7">
    <source>
        <dbReference type="Proteomes" id="UP001432099"/>
    </source>
</evidence>
<dbReference type="NCBIfam" id="TIGR01182">
    <property type="entry name" value="eda"/>
    <property type="match status" value="1"/>
</dbReference>
<dbReference type="PANTHER" id="PTHR30246">
    <property type="entry name" value="2-KETO-3-DEOXY-6-PHOSPHOGLUCONATE ALDOLASE"/>
    <property type="match status" value="1"/>
</dbReference>
<evidence type="ECO:0000256" key="4">
    <source>
        <dbReference type="ARBA" id="ARBA00023239"/>
    </source>
</evidence>
<keyword evidence="5" id="KW-0119">Carbohydrate metabolism</keyword>
<keyword evidence="7" id="KW-1185">Reference proteome</keyword>
<dbReference type="PANTHER" id="PTHR30246:SF1">
    <property type="entry name" value="2-DEHYDRO-3-DEOXY-6-PHOSPHOGALACTONATE ALDOLASE-RELATED"/>
    <property type="match status" value="1"/>
</dbReference>
<keyword evidence="4" id="KW-0456">Lyase</keyword>
<evidence type="ECO:0000256" key="1">
    <source>
        <dbReference type="ARBA" id="ARBA00004761"/>
    </source>
</evidence>
<comment type="similarity">
    <text evidence="2">Belongs to the KHG/KDPG aldolase family.</text>
</comment>
<name>A0ABM8IFI6_9FIRM</name>
<dbReference type="InterPro" id="IPR013785">
    <property type="entry name" value="Aldolase_TIM"/>
</dbReference>
<organism evidence="6 7">
    <name type="scientific">Turicibacter faecis</name>
    <dbReference type="NCBI Taxonomy" id="2963365"/>
    <lineage>
        <taxon>Bacteria</taxon>
        <taxon>Bacillati</taxon>
        <taxon>Bacillota</taxon>
        <taxon>Erysipelotrichia</taxon>
        <taxon>Erysipelotrichales</taxon>
        <taxon>Turicibacteraceae</taxon>
        <taxon>Turicibacter</taxon>
    </lineage>
</organism>
<dbReference type="CDD" id="cd00452">
    <property type="entry name" value="KDPG_aldolase"/>
    <property type="match status" value="1"/>
</dbReference>
<dbReference type="Pfam" id="PF01081">
    <property type="entry name" value="Aldolase"/>
    <property type="match status" value="1"/>
</dbReference>
<reference evidence="6" key="1">
    <citation type="journal article" date="2024" name="Int. J. Syst. Evol. Microbiol.">
        <title>Turicibacter faecis sp. nov., isolated from faeces of heart failure mouse model.</title>
        <authorList>
            <person name="Imamura Y."/>
            <person name="Motooka D."/>
            <person name="Nakajima Y."/>
            <person name="Ito S."/>
            <person name="Kitakaze M."/>
            <person name="Iida T."/>
            <person name="Nakamura S."/>
        </authorList>
    </citation>
    <scope>NUCLEOTIDE SEQUENCE</scope>
    <source>
        <strain evidence="6">TC023</strain>
    </source>
</reference>
<evidence type="ECO:0000256" key="3">
    <source>
        <dbReference type="ARBA" id="ARBA00011233"/>
    </source>
</evidence>
<dbReference type="Gene3D" id="3.20.20.70">
    <property type="entry name" value="Aldolase class I"/>
    <property type="match status" value="1"/>
</dbReference>
<proteinExistence type="inferred from homology"/>
<comment type="pathway">
    <text evidence="1">Carbohydrate acid metabolism.</text>
</comment>
<accession>A0ABM8IFI6</accession>
<dbReference type="InterPro" id="IPR000887">
    <property type="entry name" value="Aldlse_KDPG_KHG"/>
</dbReference>